<dbReference type="EMBL" id="JAPWTJ010000935">
    <property type="protein sequence ID" value="KAJ8974757.1"/>
    <property type="molecule type" value="Genomic_DNA"/>
</dbReference>
<organism evidence="1 2">
    <name type="scientific">Molorchus minor</name>
    <dbReference type="NCBI Taxonomy" id="1323400"/>
    <lineage>
        <taxon>Eukaryota</taxon>
        <taxon>Metazoa</taxon>
        <taxon>Ecdysozoa</taxon>
        <taxon>Arthropoda</taxon>
        <taxon>Hexapoda</taxon>
        <taxon>Insecta</taxon>
        <taxon>Pterygota</taxon>
        <taxon>Neoptera</taxon>
        <taxon>Endopterygota</taxon>
        <taxon>Coleoptera</taxon>
        <taxon>Polyphaga</taxon>
        <taxon>Cucujiformia</taxon>
        <taxon>Chrysomeloidea</taxon>
        <taxon>Cerambycidae</taxon>
        <taxon>Lamiinae</taxon>
        <taxon>Monochamini</taxon>
        <taxon>Molorchus</taxon>
    </lineage>
</organism>
<reference evidence="1" key="1">
    <citation type="journal article" date="2023" name="Insect Mol. Biol.">
        <title>Genome sequencing provides insights into the evolution of gene families encoding plant cell wall-degrading enzymes in longhorned beetles.</title>
        <authorList>
            <person name="Shin N.R."/>
            <person name="Okamura Y."/>
            <person name="Kirsch R."/>
            <person name="Pauchet Y."/>
        </authorList>
    </citation>
    <scope>NUCLEOTIDE SEQUENCE</scope>
    <source>
        <strain evidence="1">MMC_N1</strain>
    </source>
</reference>
<gene>
    <name evidence="1" type="ORF">NQ317_019161</name>
</gene>
<proteinExistence type="predicted"/>
<protein>
    <submittedName>
        <fullName evidence="1">Uncharacterized protein</fullName>
    </submittedName>
</protein>
<evidence type="ECO:0000313" key="1">
    <source>
        <dbReference type="EMBL" id="KAJ8974757.1"/>
    </source>
</evidence>
<dbReference type="Proteomes" id="UP001162164">
    <property type="component" value="Unassembled WGS sequence"/>
</dbReference>
<dbReference type="InterPro" id="IPR026627">
    <property type="entry name" value="NDUFB2_animal"/>
</dbReference>
<accession>A0ABQ9J9Z3</accession>
<keyword evidence="2" id="KW-1185">Reference proteome</keyword>
<evidence type="ECO:0000313" key="2">
    <source>
        <dbReference type="Proteomes" id="UP001162164"/>
    </source>
</evidence>
<comment type="caution">
    <text evidence="1">The sequence shown here is derived from an EMBL/GenBank/DDBJ whole genome shotgun (WGS) entry which is preliminary data.</text>
</comment>
<name>A0ABQ9J9Z3_9CUCU</name>
<sequence>MILSRGIPTLRALSKLKNNGVQLTQTVRNNHQWSYRVGPSPSSKNIILCADLVAGFAWWWVLWHLWTEPGHILANLIIPIHHNGPMRS</sequence>
<dbReference type="Pfam" id="PF14813">
    <property type="entry name" value="NADH_B2"/>
    <property type="match status" value="1"/>
</dbReference>